<comment type="cofactor">
    <cofactor evidence="1">
        <name>thiamine diphosphate</name>
        <dbReference type="ChEBI" id="CHEBI:58937"/>
    </cofactor>
</comment>
<dbReference type="Gene3D" id="3.40.50.970">
    <property type="match status" value="1"/>
</dbReference>
<evidence type="ECO:0000259" key="4">
    <source>
        <dbReference type="Pfam" id="PF00676"/>
    </source>
</evidence>
<dbReference type="Pfam" id="PF00676">
    <property type="entry name" value="E1_dh"/>
    <property type="match status" value="1"/>
</dbReference>
<organism evidence="5 6">
    <name type="scientific">Crocosphaera watsonii WH 0401</name>
    <dbReference type="NCBI Taxonomy" id="555881"/>
    <lineage>
        <taxon>Bacteria</taxon>
        <taxon>Bacillati</taxon>
        <taxon>Cyanobacteriota</taxon>
        <taxon>Cyanophyceae</taxon>
        <taxon>Oscillatoriophycideae</taxon>
        <taxon>Chroococcales</taxon>
        <taxon>Aphanothecaceae</taxon>
        <taxon>Crocosphaera</taxon>
    </lineage>
</organism>
<comment type="caution">
    <text evidence="5">The sequence shown here is derived from an EMBL/GenBank/DDBJ whole genome shotgun (WGS) entry which is preliminary data.</text>
</comment>
<dbReference type="InterPro" id="IPR029061">
    <property type="entry name" value="THDP-binding"/>
</dbReference>
<evidence type="ECO:0000313" key="6">
    <source>
        <dbReference type="Proteomes" id="UP000018198"/>
    </source>
</evidence>
<evidence type="ECO:0000313" key="5">
    <source>
        <dbReference type="EMBL" id="CCQ61651.1"/>
    </source>
</evidence>
<dbReference type="GO" id="GO:0004739">
    <property type="term" value="F:pyruvate dehydrogenase (acetyl-transferring) activity"/>
    <property type="evidence" value="ECO:0007669"/>
    <property type="project" value="TreeGrafter"/>
</dbReference>
<accession>T2J8Z8</accession>
<sequence>MDSTLLKQLYFSMLRIRRIEEKIVELYPEQEMRCPVHLSIGQEGVSAGVSAALNPTDAIFSGHRAHGHYFASGGDLKAFWAELYGKATGCCGGKGGSMHLVDLNAGFIASTPIVASTIPIAVGAAFAAKMQGLKRVVVTFLEKGLPKKEFFMKASILPFYSNYL</sequence>
<dbReference type="EMBL" id="CAQM01000365">
    <property type="protein sequence ID" value="CCQ61651.1"/>
    <property type="molecule type" value="Genomic_DNA"/>
</dbReference>
<keyword evidence="2" id="KW-0560">Oxidoreductase</keyword>
<feature type="domain" description="Dehydrogenase E1 component" evidence="4">
    <location>
        <begin position="13"/>
        <end position="140"/>
    </location>
</feature>
<dbReference type="InterPro" id="IPR050642">
    <property type="entry name" value="PDH_E1_Alpha_Subunit"/>
</dbReference>
<dbReference type="PANTHER" id="PTHR11516">
    <property type="entry name" value="PYRUVATE DEHYDROGENASE E1 COMPONENT, ALPHA SUBUNIT BACTERIAL AND ORGANELLAR"/>
    <property type="match status" value="1"/>
</dbReference>
<evidence type="ECO:0000256" key="1">
    <source>
        <dbReference type="ARBA" id="ARBA00001964"/>
    </source>
</evidence>
<dbReference type="Proteomes" id="UP000018198">
    <property type="component" value="Unassembled WGS sequence"/>
</dbReference>
<evidence type="ECO:0000256" key="3">
    <source>
        <dbReference type="ARBA" id="ARBA00023052"/>
    </source>
</evidence>
<name>T2J8Z8_CROWT</name>
<dbReference type="SUPFAM" id="SSF52518">
    <property type="entry name" value="Thiamin diphosphate-binding fold (THDP-binding)"/>
    <property type="match status" value="1"/>
</dbReference>
<protein>
    <submittedName>
        <fullName evidence="5">Acetoin dehydrogenase E1 component alpha-subunit</fullName>
    </submittedName>
</protein>
<reference evidence="5 6" key="2">
    <citation type="submission" date="2013-09" db="EMBL/GenBank/DDBJ databases">
        <title>Whole genome comparison of six Crocosphaera watsonii strains with differing phenotypes.</title>
        <authorList>
            <person name="Bench S.R."/>
            <person name="Heller P."/>
            <person name="Frank I."/>
            <person name="Arciniega M."/>
            <person name="Shilova I.N."/>
            <person name="Zehr J.P."/>
        </authorList>
    </citation>
    <scope>NUCLEOTIDE SEQUENCE [LARGE SCALE GENOMIC DNA]</scope>
    <source>
        <strain evidence="5 6">WH 0401</strain>
    </source>
</reference>
<dbReference type="PANTHER" id="PTHR11516:SF60">
    <property type="entry name" value="PYRUVATE DEHYDROGENASE E1 COMPONENT SUBUNIT ALPHA"/>
    <property type="match status" value="1"/>
</dbReference>
<gene>
    <name evidence="5" type="ORF">CWATWH0401_2617</name>
</gene>
<reference evidence="5 6" key="1">
    <citation type="submission" date="2013-01" db="EMBL/GenBank/DDBJ databases">
        <authorList>
            <person name="Bench S."/>
        </authorList>
    </citation>
    <scope>NUCLEOTIDE SEQUENCE [LARGE SCALE GENOMIC DNA]</scope>
    <source>
        <strain evidence="5 6">WH 0401</strain>
    </source>
</reference>
<dbReference type="GO" id="GO:0006086">
    <property type="term" value="P:pyruvate decarboxylation to acetyl-CoA"/>
    <property type="evidence" value="ECO:0007669"/>
    <property type="project" value="TreeGrafter"/>
</dbReference>
<dbReference type="InterPro" id="IPR001017">
    <property type="entry name" value="DH_E1"/>
</dbReference>
<proteinExistence type="predicted"/>
<dbReference type="AlphaFoldDB" id="T2J8Z8"/>
<evidence type="ECO:0000256" key="2">
    <source>
        <dbReference type="ARBA" id="ARBA00023002"/>
    </source>
</evidence>
<keyword evidence="3" id="KW-0786">Thiamine pyrophosphate</keyword>